<feature type="non-terminal residue" evidence="2">
    <location>
        <position position="224"/>
    </location>
</feature>
<evidence type="ECO:0000313" key="2">
    <source>
        <dbReference type="EMBL" id="MCD9644225.1"/>
    </source>
</evidence>
<gene>
    <name evidence="2" type="ORF">HAX54_032373</name>
</gene>
<dbReference type="Proteomes" id="UP000823775">
    <property type="component" value="Unassembled WGS sequence"/>
</dbReference>
<name>A0ABS8VAJ3_DATST</name>
<sequence length="224" mass="25490">MFRNEIYDAARTYLYNKISPKTDLLKLSKPPKEKKLRINFAKSWKTADSFEGVELMWRFVSKECKRTLRFQDYKDFESDIFVSEKQHFELCFDKKCKDIEGKSRDSRQLESYELTKMQNAAMNSENARVADVPQMESQSGQPIHGSSTAYNVVIEKGTSEQMNDQEATIQNSGNTTTQLIQSGACVFTQSQYDHIVQLLNQAQLNTNAGCSTNIASYAPTGNNS</sequence>
<evidence type="ECO:0000313" key="3">
    <source>
        <dbReference type="Proteomes" id="UP000823775"/>
    </source>
</evidence>
<dbReference type="Pfam" id="PF14363">
    <property type="entry name" value="AAA_assoc"/>
    <property type="match status" value="1"/>
</dbReference>
<dbReference type="InterPro" id="IPR025753">
    <property type="entry name" value="AAA_N_dom"/>
</dbReference>
<feature type="domain" description="AAA-type ATPase N-terminal" evidence="1">
    <location>
        <begin position="3"/>
        <end position="60"/>
    </location>
</feature>
<protein>
    <recommendedName>
        <fullName evidence="1">AAA-type ATPase N-terminal domain-containing protein</fullName>
    </recommendedName>
</protein>
<reference evidence="2 3" key="1">
    <citation type="journal article" date="2021" name="BMC Genomics">
        <title>Datura genome reveals duplications of psychoactive alkaloid biosynthetic genes and high mutation rate following tissue culture.</title>
        <authorList>
            <person name="Rajewski A."/>
            <person name="Carter-House D."/>
            <person name="Stajich J."/>
            <person name="Litt A."/>
        </authorList>
    </citation>
    <scope>NUCLEOTIDE SEQUENCE [LARGE SCALE GENOMIC DNA]</scope>
    <source>
        <strain evidence="2">AR-01</strain>
    </source>
</reference>
<dbReference type="EMBL" id="JACEIK010004108">
    <property type="protein sequence ID" value="MCD9644225.1"/>
    <property type="molecule type" value="Genomic_DNA"/>
</dbReference>
<comment type="caution">
    <text evidence="2">The sequence shown here is derived from an EMBL/GenBank/DDBJ whole genome shotgun (WGS) entry which is preliminary data.</text>
</comment>
<accession>A0ABS8VAJ3</accession>
<organism evidence="2 3">
    <name type="scientific">Datura stramonium</name>
    <name type="common">Jimsonweed</name>
    <name type="synonym">Common thornapple</name>
    <dbReference type="NCBI Taxonomy" id="4076"/>
    <lineage>
        <taxon>Eukaryota</taxon>
        <taxon>Viridiplantae</taxon>
        <taxon>Streptophyta</taxon>
        <taxon>Embryophyta</taxon>
        <taxon>Tracheophyta</taxon>
        <taxon>Spermatophyta</taxon>
        <taxon>Magnoliopsida</taxon>
        <taxon>eudicotyledons</taxon>
        <taxon>Gunneridae</taxon>
        <taxon>Pentapetalae</taxon>
        <taxon>asterids</taxon>
        <taxon>lamiids</taxon>
        <taxon>Solanales</taxon>
        <taxon>Solanaceae</taxon>
        <taxon>Solanoideae</taxon>
        <taxon>Datureae</taxon>
        <taxon>Datura</taxon>
    </lineage>
</organism>
<evidence type="ECO:0000259" key="1">
    <source>
        <dbReference type="Pfam" id="PF14363"/>
    </source>
</evidence>
<proteinExistence type="predicted"/>
<keyword evidence="3" id="KW-1185">Reference proteome</keyword>